<evidence type="ECO:0000313" key="1">
    <source>
        <dbReference type="EMBL" id="KAH1179929.1"/>
    </source>
</evidence>
<dbReference type="AlphaFoldDB" id="A0A9D3XG26"/>
<name>A0A9D3XG26_9SAUR</name>
<proteinExistence type="predicted"/>
<dbReference type="EMBL" id="JAHDVG010000471">
    <property type="protein sequence ID" value="KAH1179929.1"/>
    <property type="molecule type" value="Genomic_DNA"/>
</dbReference>
<dbReference type="Proteomes" id="UP000827986">
    <property type="component" value="Unassembled WGS sequence"/>
</dbReference>
<accession>A0A9D3XG26</accession>
<reference evidence="1" key="1">
    <citation type="submission" date="2021-09" db="EMBL/GenBank/DDBJ databases">
        <title>The genome of Mauremys mutica provides insights into the evolution of semi-aquatic lifestyle.</title>
        <authorList>
            <person name="Gong S."/>
            <person name="Gao Y."/>
        </authorList>
    </citation>
    <scope>NUCLEOTIDE SEQUENCE</scope>
    <source>
        <strain evidence="1">MM-2020</strain>
        <tissue evidence="1">Muscle</tissue>
    </source>
</reference>
<organism evidence="1 2">
    <name type="scientific">Mauremys mutica</name>
    <name type="common">yellowpond turtle</name>
    <dbReference type="NCBI Taxonomy" id="74926"/>
    <lineage>
        <taxon>Eukaryota</taxon>
        <taxon>Metazoa</taxon>
        <taxon>Chordata</taxon>
        <taxon>Craniata</taxon>
        <taxon>Vertebrata</taxon>
        <taxon>Euteleostomi</taxon>
        <taxon>Archelosauria</taxon>
        <taxon>Testudinata</taxon>
        <taxon>Testudines</taxon>
        <taxon>Cryptodira</taxon>
        <taxon>Durocryptodira</taxon>
        <taxon>Testudinoidea</taxon>
        <taxon>Geoemydidae</taxon>
        <taxon>Geoemydinae</taxon>
        <taxon>Mauremys</taxon>
    </lineage>
</organism>
<keyword evidence="2" id="KW-1185">Reference proteome</keyword>
<comment type="caution">
    <text evidence="1">The sequence shown here is derived from an EMBL/GenBank/DDBJ whole genome shotgun (WGS) entry which is preliminary data.</text>
</comment>
<gene>
    <name evidence="1" type="ORF">KIL84_005979</name>
</gene>
<sequence>MAPHAPSVADSGISLSGLLPFPLGGALPASSGTLRSRIGTCWRLGLLHSAADAVPGYLPKAPLLPTPCQGAIPSAGPANPLPWELGPERPWVLRALNTGCGWAHPRGAAASGQGARVRAGACPGRFAGMLPG</sequence>
<protein>
    <submittedName>
        <fullName evidence="1">Uncharacterized protein</fullName>
    </submittedName>
</protein>
<evidence type="ECO:0000313" key="2">
    <source>
        <dbReference type="Proteomes" id="UP000827986"/>
    </source>
</evidence>